<feature type="transmembrane region" description="Helical" evidence="12">
    <location>
        <begin position="72"/>
        <end position="93"/>
    </location>
</feature>
<evidence type="ECO:0000256" key="4">
    <source>
        <dbReference type="ARBA" id="ARBA00022692"/>
    </source>
</evidence>
<feature type="transmembrane region" description="Helical" evidence="12">
    <location>
        <begin position="244"/>
        <end position="262"/>
    </location>
</feature>
<dbReference type="Pfam" id="PF00344">
    <property type="entry name" value="SecY"/>
    <property type="match status" value="1"/>
</dbReference>
<evidence type="ECO:0000256" key="10">
    <source>
        <dbReference type="RuleBase" id="RU003484"/>
    </source>
</evidence>
<evidence type="ECO:0000256" key="6">
    <source>
        <dbReference type="ARBA" id="ARBA00022927"/>
    </source>
</evidence>
<evidence type="ECO:0000256" key="5">
    <source>
        <dbReference type="ARBA" id="ARBA00022824"/>
    </source>
</evidence>
<dbReference type="NCBIfam" id="NF006341">
    <property type="entry name" value="PRK08568.1-5"/>
    <property type="match status" value="1"/>
</dbReference>
<evidence type="ECO:0000313" key="14">
    <source>
        <dbReference type="EMBL" id="CAE0288664.1"/>
    </source>
</evidence>
<evidence type="ECO:0000313" key="15">
    <source>
        <dbReference type="EMBL" id="CAE0288665.1"/>
    </source>
</evidence>
<keyword evidence="9 12" id="KW-0472">Membrane</keyword>
<dbReference type="GO" id="GO:0005789">
    <property type="term" value="C:endoplasmic reticulum membrane"/>
    <property type="evidence" value="ECO:0007669"/>
    <property type="project" value="UniProtKB-SubCell"/>
</dbReference>
<dbReference type="EMBL" id="HBIC01034406">
    <property type="protein sequence ID" value="CAE0288664.1"/>
    <property type="molecule type" value="Transcribed_RNA"/>
</dbReference>
<feature type="transmembrane region" description="Helical" evidence="12">
    <location>
        <begin position="114"/>
        <end position="132"/>
    </location>
</feature>
<dbReference type="SUPFAM" id="SSF103491">
    <property type="entry name" value="Preprotein translocase SecY subunit"/>
    <property type="match status" value="1"/>
</dbReference>
<dbReference type="PROSITE" id="PS00756">
    <property type="entry name" value="SECY_2"/>
    <property type="match status" value="1"/>
</dbReference>
<protein>
    <recommendedName>
        <fullName evidence="13">Translocon Sec61/SecY plug domain-containing protein</fullName>
    </recommendedName>
</protein>
<name>A0A7S3H941_9STRA</name>
<keyword evidence="8 10" id="KW-0811">Translocation</keyword>
<dbReference type="InterPro" id="IPR030659">
    <property type="entry name" value="SecY_CS"/>
</dbReference>
<evidence type="ECO:0000256" key="8">
    <source>
        <dbReference type="ARBA" id="ARBA00023010"/>
    </source>
</evidence>
<evidence type="ECO:0000256" key="12">
    <source>
        <dbReference type="SAM" id="Phobius"/>
    </source>
</evidence>
<comment type="subcellular location">
    <subcellularLocation>
        <location evidence="1">Endoplasmic reticulum membrane</location>
        <topology evidence="1">Multi-pass membrane protein</topology>
    </subcellularLocation>
    <subcellularLocation>
        <location evidence="10">Membrane</location>
        <topology evidence="10">Multi-pass membrane protein</topology>
    </subcellularLocation>
</comment>
<feature type="transmembrane region" description="Helical" evidence="12">
    <location>
        <begin position="282"/>
        <end position="302"/>
    </location>
</feature>
<dbReference type="Gene3D" id="1.10.3370.10">
    <property type="entry name" value="SecY subunit domain"/>
    <property type="match status" value="1"/>
</dbReference>
<reference evidence="15" key="1">
    <citation type="submission" date="2021-01" db="EMBL/GenBank/DDBJ databases">
        <authorList>
            <person name="Corre E."/>
            <person name="Pelletier E."/>
            <person name="Niang G."/>
            <person name="Scheremetjew M."/>
            <person name="Finn R."/>
            <person name="Kale V."/>
            <person name="Holt S."/>
            <person name="Cochrane G."/>
            <person name="Meng A."/>
            <person name="Brown T."/>
            <person name="Cohen L."/>
        </authorList>
    </citation>
    <scope>NUCLEOTIDE SEQUENCE</scope>
    <source>
        <strain evidence="15">CCAP 955/1</strain>
    </source>
</reference>
<evidence type="ECO:0000256" key="2">
    <source>
        <dbReference type="ARBA" id="ARBA00005751"/>
    </source>
</evidence>
<dbReference type="GO" id="GO:0015031">
    <property type="term" value="P:protein transport"/>
    <property type="evidence" value="ECO:0007669"/>
    <property type="project" value="UniProtKB-KW"/>
</dbReference>
<accession>A0A7S3H941</accession>
<feature type="transmembrane region" description="Helical" evidence="12">
    <location>
        <begin position="30"/>
        <end position="52"/>
    </location>
</feature>
<feature type="transmembrane region" description="Helical" evidence="12">
    <location>
        <begin position="359"/>
        <end position="378"/>
    </location>
</feature>
<dbReference type="InterPro" id="IPR019561">
    <property type="entry name" value="Translocon_Sec61/SecY_plug_dom"/>
</dbReference>
<dbReference type="AlphaFoldDB" id="A0A7S3H941"/>
<evidence type="ECO:0000259" key="13">
    <source>
        <dbReference type="Pfam" id="PF10559"/>
    </source>
</evidence>
<dbReference type="PANTHER" id="PTHR10906">
    <property type="entry name" value="SECY/SEC61-ALPHA FAMILY MEMBER"/>
    <property type="match status" value="1"/>
</dbReference>
<keyword evidence="7 12" id="KW-1133">Transmembrane helix</keyword>
<comment type="similarity">
    <text evidence="2 11">Belongs to the SecY/SEC61-alpha family.</text>
</comment>
<dbReference type="InterPro" id="IPR002208">
    <property type="entry name" value="SecY/SEC61-alpha"/>
</dbReference>
<evidence type="ECO:0000256" key="3">
    <source>
        <dbReference type="ARBA" id="ARBA00022448"/>
    </source>
</evidence>
<dbReference type="NCBIfam" id="TIGR00967">
    <property type="entry name" value="3a0501s007"/>
    <property type="match status" value="1"/>
</dbReference>
<dbReference type="EMBL" id="HBIC01034407">
    <property type="protein sequence ID" value="CAE0288665.1"/>
    <property type="molecule type" value="Transcribed_RNA"/>
</dbReference>
<sequence length="471" mass="51919">MRFLHLIKPIMCILPEVAAPDRKIPFREKALWTMVTLFIFLVCCQIPLYGVVNSKSSDPFFWMRVILASNRGTLMELGISPIITAGLVMQLLAGSRIIEVNQSLKEDRALFAGAQKLFGILITIGEAIAYVVSGMYGDLNTLGAGNAILIILQLFSAGMVVIILDELLQKGYGLGSGISLFIATNICESIIWKAFSPTTINTGRGTEFEGALIALVHLLVTRSNKVRALKEAFYRSNLPNLTNLISTVLIFLVVIYFQGWRVDLPIKYAKFRGQQGKYPIKLFYTSNMPIILQTALVSNLYFLSQLLYNRYSGNILVRLLGVWKSLKENPGNSVPVSGLAYYISPPHTLAEIAHDPFHAVIYIVFILASCALFSKTWIEVSGSSPKDVAKQLRDQQLILKGHRGNSIVHELNRYIPAAAAFGGMCIGALTVMADFMGAIGSGTGILLAVTIIYQYYEMFEKVNADPNAFVA</sequence>
<evidence type="ECO:0000256" key="7">
    <source>
        <dbReference type="ARBA" id="ARBA00022989"/>
    </source>
</evidence>
<proteinExistence type="inferred from homology"/>
<evidence type="ECO:0000256" key="1">
    <source>
        <dbReference type="ARBA" id="ARBA00004477"/>
    </source>
</evidence>
<feature type="transmembrane region" description="Helical" evidence="12">
    <location>
        <begin position="144"/>
        <end position="164"/>
    </location>
</feature>
<evidence type="ECO:0000256" key="11">
    <source>
        <dbReference type="RuleBase" id="RU004349"/>
    </source>
</evidence>
<organism evidence="15">
    <name type="scientific">Spumella elongata</name>
    <dbReference type="NCBI Taxonomy" id="89044"/>
    <lineage>
        <taxon>Eukaryota</taxon>
        <taxon>Sar</taxon>
        <taxon>Stramenopiles</taxon>
        <taxon>Ochrophyta</taxon>
        <taxon>Chrysophyceae</taxon>
        <taxon>Chromulinales</taxon>
        <taxon>Chromulinaceae</taxon>
        <taxon>Spumella</taxon>
    </lineage>
</organism>
<gene>
    <name evidence="14" type="ORF">SELO1098_LOCUS17507</name>
    <name evidence="15" type="ORF">SELO1098_LOCUS17508</name>
</gene>
<keyword evidence="4 10" id="KW-0812">Transmembrane</keyword>
<evidence type="ECO:0000256" key="9">
    <source>
        <dbReference type="ARBA" id="ARBA00023136"/>
    </source>
</evidence>
<dbReference type="FunFam" id="1.10.3370.10:FF:000002">
    <property type="entry name" value="Transport Sec61 subunit alpha isoform 2"/>
    <property type="match status" value="1"/>
</dbReference>
<feature type="domain" description="Translocon Sec61/SecY plug" evidence="13">
    <location>
        <begin position="38"/>
        <end position="72"/>
    </location>
</feature>
<keyword evidence="5" id="KW-0256">Endoplasmic reticulum</keyword>
<keyword evidence="3 10" id="KW-0813">Transport</keyword>
<dbReference type="InterPro" id="IPR023201">
    <property type="entry name" value="SecY_dom_sf"/>
</dbReference>
<keyword evidence="6 10" id="KW-0653">Protein transport</keyword>
<dbReference type="PROSITE" id="PS00755">
    <property type="entry name" value="SECY_1"/>
    <property type="match status" value="1"/>
</dbReference>
<feature type="transmembrane region" description="Helical" evidence="12">
    <location>
        <begin position="435"/>
        <end position="456"/>
    </location>
</feature>
<dbReference type="Pfam" id="PF10559">
    <property type="entry name" value="Plug_translocon"/>
    <property type="match status" value="1"/>
</dbReference>
<dbReference type="PIRSF" id="PIRSF004557">
    <property type="entry name" value="SecY"/>
    <property type="match status" value="1"/>
</dbReference>